<keyword evidence="2" id="KW-1185">Reference proteome</keyword>
<dbReference type="InterPro" id="IPR016024">
    <property type="entry name" value="ARM-type_fold"/>
</dbReference>
<comment type="caution">
    <text evidence="1">The sequence shown here is derived from an EMBL/GenBank/DDBJ whole genome shotgun (WGS) entry which is preliminary data.</text>
</comment>
<name>A0ABW5H8W1_9PSEU</name>
<dbReference type="SUPFAM" id="SSF48371">
    <property type="entry name" value="ARM repeat"/>
    <property type="match status" value="1"/>
</dbReference>
<dbReference type="Gene3D" id="1.25.10.10">
    <property type="entry name" value="Leucine-rich Repeat Variant"/>
    <property type="match status" value="1"/>
</dbReference>
<reference evidence="2" key="1">
    <citation type="journal article" date="2019" name="Int. J. Syst. Evol. Microbiol.">
        <title>The Global Catalogue of Microorganisms (GCM) 10K type strain sequencing project: providing services to taxonomists for standard genome sequencing and annotation.</title>
        <authorList>
            <consortium name="The Broad Institute Genomics Platform"/>
            <consortium name="The Broad Institute Genome Sequencing Center for Infectious Disease"/>
            <person name="Wu L."/>
            <person name="Ma J."/>
        </authorList>
    </citation>
    <scope>NUCLEOTIDE SEQUENCE [LARGE SCALE GENOMIC DNA]</scope>
    <source>
        <strain evidence="2">CGMCC 4.7641</strain>
    </source>
</reference>
<evidence type="ECO:0000313" key="1">
    <source>
        <dbReference type="EMBL" id="MFD2469755.1"/>
    </source>
</evidence>
<dbReference type="EMBL" id="JBHUKS010000014">
    <property type="protein sequence ID" value="MFD2469755.1"/>
    <property type="molecule type" value="Genomic_DNA"/>
</dbReference>
<proteinExistence type="predicted"/>
<organism evidence="1 2">
    <name type="scientific">Amycolatopsis silviterrae</name>
    <dbReference type="NCBI Taxonomy" id="1656914"/>
    <lineage>
        <taxon>Bacteria</taxon>
        <taxon>Bacillati</taxon>
        <taxon>Actinomycetota</taxon>
        <taxon>Actinomycetes</taxon>
        <taxon>Pseudonocardiales</taxon>
        <taxon>Pseudonocardiaceae</taxon>
        <taxon>Amycolatopsis</taxon>
    </lineage>
</organism>
<accession>A0ABW5H8W1</accession>
<sequence>MNDEARHAAVAALIKLSESPDYRDRADAGRALASFAAMPEAKGPLLGLVLDADNTFVTRETAEALLRRLDAAGLAVVAAALGDADPNQGDWIYTAVDDVFVVDDAERDAALRECEALEEDTDERTRRGAKRLIRALSARDD</sequence>
<dbReference type="Proteomes" id="UP001597483">
    <property type="component" value="Unassembled WGS sequence"/>
</dbReference>
<dbReference type="RefSeq" id="WP_378306386.1">
    <property type="nucleotide sequence ID" value="NZ_JBHUKS010000014.1"/>
</dbReference>
<gene>
    <name evidence="1" type="ORF">ACFSVL_20385</name>
</gene>
<dbReference type="InterPro" id="IPR011989">
    <property type="entry name" value="ARM-like"/>
</dbReference>
<evidence type="ECO:0000313" key="2">
    <source>
        <dbReference type="Proteomes" id="UP001597483"/>
    </source>
</evidence>
<protein>
    <recommendedName>
        <fullName evidence="3">HEAT repeat domain-containing protein</fullName>
    </recommendedName>
</protein>
<evidence type="ECO:0008006" key="3">
    <source>
        <dbReference type="Google" id="ProtNLM"/>
    </source>
</evidence>